<name>A0ABQ2T5K8_STREZ</name>
<dbReference type="EMBL" id="BMTX01000010">
    <property type="protein sequence ID" value="GGS54251.1"/>
    <property type="molecule type" value="Genomic_DNA"/>
</dbReference>
<evidence type="ECO:0000256" key="1">
    <source>
        <dbReference type="SAM" id="MobiDB-lite"/>
    </source>
</evidence>
<dbReference type="SUPFAM" id="SSF46785">
    <property type="entry name" value="Winged helix' DNA-binding domain"/>
    <property type="match status" value="1"/>
</dbReference>
<gene>
    <name evidence="2" type="ORF">GCM10010285_37290</name>
</gene>
<reference evidence="3" key="1">
    <citation type="journal article" date="2019" name="Int. J. Syst. Evol. Microbiol.">
        <title>The Global Catalogue of Microorganisms (GCM) 10K type strain sequencing project: providing services to taxonomists for standard genome sequencing and annotation.</title>
        <authorList>
            <consortium name="The Broad Institute Genomics Platform"/>
            <consortium name="The Broad Institute Genome Sequencing Center for Infectious Disease"/>
            <person name="Wu L."/>
            <person name="Ma J."/>
        </authorList>
    </citation>
    <scope>NUCLEOTIDE SEQUENCE [LARGE SCALE GENOMIC DNA]</scope>
    <source>
        <strain evidence="3">JCM 4416</strain>
    </source>
</reference>
<organism evidence="2 3">
    <name type="scientific">Streptomyces pseudogriseolus</name>
    <name type="common">Streptomyces gancidicus</name>
    <name type="synonym">Streptomyces rubiginosus</name>
    <dbReference type="NCBI Taxonomy" id="36817"/>
    <lineage>
        <taxon>Bacteria</taxon>
        <taxon>Bacillati</taxon>
        <taxon>Actinomycetota</taxon>
        <taxon>Actinomycetes</taxon>
        <taxon>Kitasatosporales</taxon>
        <taxon>Streptomycetaceae</taxon>
        <taxon>Streptomyces</taxon>
        <taxon>Streptomyces pseudogriseolus group</taxon>
    </lineage>
</organism>
<proteinExistence type="predicted"/>
<dbReference type="PANTHER" id="PTHR36221:SF1">
    <property type="entry name" value="DUF742 DOMAIN-CONTAINING PROTEIN"/>
    <property type="match status" value="1"/>
</dbReference>
<dbReference type="InterPro" id="IPR036390">
    <property type="entry name" value="WH_DNA-bd_sf"/>
</dbReference>
<evidence type="ECO:0000313" key="3">
    <source>
        <dbReference type="Proteomes" id="UP000597853"/>
    </source>
</evidence>
<comment type="caution">
    <text evidence="2">The sequence shown here is derived from an EMBL/GenBank/DDBJ whole genome shotgun (WGS) entry which is preliminary data.</text>
</comment>
<accession>A0ABQ2T5K8</accession>
<dbReference type="InterPro" id="IPR007995">
    <property type="entry name" value="DUF742"/>
</dbReference>
<dbReference type="Gene3D" id="1.10.10.10">
    <property type="entry name" value="Winged helix-like DNA-binding domain superfamily/Winged helix DNA-binding domain"/>
    <property type="match status" value="1"/>
</dbReference>
<dbReference type="PANTHER" id="PTHR36221">
    <property type="entry name" value="DUF742 DOMAIN-CONTAINING PROTEIN"/>
    <property type="match status" value="1"/>
</dbReference>
<dbReference type="Pfam" id="PF05331">
    <property type="entry name" value="DUF742"/>
    <property type="match status" value="1"/>
</dbReference>
<dbReference type="InterPro" id="IPR036388">
    <property type="entry name" value="WH-like_DNA-bd_sf"/>
</dbReference>
<feature type="compositionally biased region" description="Basic and acidic residues" evidence="1">
    <location>
        <begin position="1"/>
        <end position="10"/>
    </location>
</feature>
<feature type="region of interest" description="Disordered" evidence="1">
    <location>
        <begin position="1"/>
        <end position="23"/>
    </location>
</feature>
<evidence type="ECO:0000313" key="2">
    <source>
        <dbReference type="EMBL" id="GGS54251.1"/>
    </source>
</evidence>
<dbReference type="Proteomes" id="UP000597853">
    <property type="component" value="Unassembled WGS sequence"/>
</dbReference>
<sequence length="118" mass="12617">MSRPRQDPDLVRPYVRTGGRTRPSTDVHLESVVFAATGTRPGLNTDARRVLALFAPAQGGGLAVAEVASALALPPSTARILVADLIEHGLMTLAQRRDDDRPPASLLERVLHGLRAHA</sequence>
<protein>
    <recommendedName>
        <fullName evidence="4">DUF742 domain-containing protein</fullName>
    </recommendedName>
</protein>
<keyword evidence="3" id="KW-1185">Reference proteome</keyword>
<evidence type="ECO:0008006" key="4">
    <source>
        <dbReference type="Google" id="ProtNLM"/>
    </source>
</evidence>